<gene>
    <name evidence="1" type="ORF">DY000_02037514</name>
</gene>
<organism evidence="1 2">
    <name type="scientific">Brassica cretica</name>
    <name type="common">Mustard</name>
    <dbReference type="NCBI Taxonomy" id="69181"/>
    <lineage>
        <taxon>Eukaryota</taxon>
        <taxon>Viridiplantae</taxon>
        <taxon>Streptophyta</taxon>
        <taxon>Embryophyta</taxon>
        <taxon>Tracheophyta</taxon>
        <taxon>Spermatophyta</taxon>
        <taxon>Magnoliopsida</taxon>
        <taxon>eudicotyledons</taxon>
        <taxon>Gunneridae</taxon>
        <taxon>Pentapetalae</taxon>
        <taxon>rosids</taxon>
        <taxon>malvids</taxon>
        <taxon>Brassicales</taxon>
        <taxon>Brassicaceae</taxon>
        <taxon>Brassiceae</taxon>
        <taxon>Brassica</taxon>
    </lineage>
</organism>
<proteinExistence type="predicted"/>
<dbReference type="Proteomes" id="UP000266723">
    <property type="component" value="Unassembled WGS sequence"/>
</dbReference>
<protein>
    <submittedName>
        <fullName evidence="1">Uncharacterized protein</fullName>
    </submittedName>
</protein>
<evidence type="ECO:0000313" key="1">
    <source>
        <dbReference type="EMBL" id="KAF3530142.1"/>
    </source>
</evidence>
<comment type="caution">
    <text evidence="1">The sequence shown here is derived from an EMBL/GenBank/DDBJ whole genome shotgun (WGS) entry which is preliminary data.</text>
</comment>
<reference evidence="1 2" key="1">
    <citation type="journal article" date="2020" name="BMC Genomics">
        <title>Intraspecific diversification of the crop wild relative Brassica cretica Lam. using demographic model selection.</title>
        <authorList>
            <person name="Kioukis A."/>
            <person name="Michalopoulou V.A."/>
            <person name="Briers L."/>
            <person name="Pirintsos S."/>
            <person name="Studholme D.J."/>
            <person name="Pavlidis P."/>
            <person name="Sarris P.F."/>
        </authorList>
    </citation>
    <scope>NUCLEOTIDE SEQUENCE [LARGE SCALE GENOMIC DNA]</scope>
    <source>
        <strain evidence="2">cv. PFS-1207/04</strain>
    </source>
</reference>
<accession>A0ABQ7BC84</accession>
<sequence length="75" mass="8467">MKLDDQAETRASGIGLKRDFRAKKAVLVFRYSSWAWTLANPNFDTVAGHGLLQTPIIIAMVQKPSDQRYQNMVIS</sequence>
<evidence type="ECO:0000313" key="2">
    <source>
        <dbReference type="Proteomes" id="UP000266723"/>
    </source>
</evidence>
<name>A0ABQ7BC84_BRACR</name>
<keyword evidence="2" id="KW-1185">Reference proteome</keyword>
<dbReference type="EMBL" id="QGKV02001507">
    <property type="protein sequence ID" value="KAF3530142.1"/>
    <property type="molecule type" value="Genomic_DNA"/>
</dbReference>